<keyword evidence="1" id="KW-1133">Transmembrane helix</keyword>
<evidence type="ECO:0000313" key="3">
    <source>
        <dbReference type="Proteomes" id="UP000712281"/>
    </source>
</evidence>
<proteinExistence type="predicted"/>
<keyword evidence="1" id="KW-0812">Transmembrane</keyword>
<dbReference type="PANTHER" id="PTHR35095:SF1">
    <property type="entry name" value="OS05G0143300 PROTEIN"/>
    <property type="match status" value="1"/>
</dbReference>
<keyword evidence="1" id="KW-0472">Membrane</keyword>
<dbReference type="AlphaFoldDB" id="A0A8S9GE78"/>
<evidence type="ECO:0000313" key="2">
    <source>
        <dbReference type="EMBL" id="KAF2542718.1"/>
    </source>
</evidence>
<feature type="transmembrane region" description="Helical" evidence="1">
    <location>
        <begin position="14"/>
        <end position="37"/>
    </location>
</feature>
<gene>
    <name evidence="2" type="ORF">F2Q68_00030393</name>
</gene>
<protein>
    <submittedName>
        <fullName evidence="2">Uncharacterized protein</fullName>
    </submittedName>
</protein>
<sequence length="81" mass="9089">MLSIQRSCGEIPELFTLISIMAAGTGSTALFTVICSFASRRVPFCTNKFFNTGLGFSLVILLWAVDRLGRLWLLSWQQEQE</sequence>
<evidence type="ECO:0000256" key="1">
    <source>
        <dbReference type="SAM" id="Phobius"/>
    </source>
</evidence>
<dbReference type="Proteomes" id="UP000712281">
    <property type="component" value="Unassembled WGS sequence"/>
</dbReference>
<feature type="transmembrane region" description="Helical" evidence="1">
    <location>
        <begin position="49"/>
        <end position="65"/>
    </location>
</feature>
<reference evidence="2" key="1">
    <citation type="submission" date="2019-12" db="EMBL/GenBank/DDBJ databases">
        <title>Genome sequencing and annotation of Brassica cretica.</title>
        <authorList>
            <person name="Studholme D.J."/>
            <person name="Sarris P.F."/>
        </authorList>
    </citation>
    <scope>NUCLEOTIDE SEQUENCE</scope>
    <source>
        <strain evidence="2">PFS-001/15</strain>
        <tissue evidence="2">Leaf</tissue>
    </source>
</reference>
<comment type="caution">
    <text evidence="2">The sequence shown here is derived from an EMBL/GenBank/DDBJ whole genome shotgun (WGS) entry which is preliminary data.</text>
</comment>
<name>A0A8S9GE78_BRACR</name>
<organism evidence="2 3">
    <name type="scientific">Brassica cretica</name>
    <name type="common">Mustard</name>
    <dbReference type="NCBI Taxonomy" id="69181"/>
    <lineage>
        <taxon>Eukaryota</taxon>
        <taxon>Viridiplantae</taxon>
        <taxon>Streptophyta</taxon>
        <taxon>Embryophyta</taxon>
        <taxon>Tracheophyta</taxon>
        <taxon>Spermatophyta</taxon>
        <taxon>Magnoliopsida</taxon>
        <taxon>eudicotyledons</taxon>
        <taxon>Gunneridae</taxon>
        <taxon>Pentapetalae</taxon>
        <taxon>rosids</taxon>
        <taxon>malvids</taxon>
        <taxon>Brassicales</taxon>
        <taxon>Brassicaceae</taxon>
        <taxon>Brassiceae</taxon>
        <taxon>Brassica</taxon>
    </lineage>
</organism>
<dbReference type="PANTHER" id="PTHR35095">
    <property type="entry name" value="OS05G0143300 PROTEIN"/>
    <property type="match status" value="1"/>
</dbReference>
<dbReference type="EMBL" id="QGKW02002005">
    <property type="protein sequence ID" value="KAF2542718.1"/>
    <property type="molecule type" value="Genomic_DNA"/>
</dbReference>
<accession>A0A8S9GE78</accession>